<dbReference type="OrthoDB" id="5578775at2759"/>
<evidence type="ECO:0000313" key="2">
    <source>
        <dbReference type="Proteomes" id="UP000789706"/>
    </source>
</evidence>
<sequence>MSSLDNLKILPHVYPETAMLEYHVLSTISMYMEKSNNRKWPYYFITGSAGT</sequence>
<feature type="non-terminal residue" evidence="1">
    <location>
        <position position="51"/>
    </location>
</feature>
<organism evidence="1 2">
    <name type="scientific">Diversispora eburnea</name>
    <dbReference type="NCBI Taxonomy" id="1213867"/>
    <lineage>
        <taxon>Eukaryota</taxon>
        <taxon>Fungi</taxon>
        <taxon>Fungi incertae sedis</taxon>
        <taxon>Mucoromycota</taxon>
        <taxon>Glomeromycotina</taxon>
        <taxon>Glomeromycetes</taxon>
        <taxon>Diversisporales</taxon>
        <taxon>Diversisporaceae</taxon>
        <taxon>Diversispora</taxon>
    </lineage>
</organism>
<keyword evidence="2" id="KW-1185">Reference proteome</keyword>
<gene>
    <name evidence="1" type="ORF">DEBURN_LOCUS10234</name>
</gene>
<reference evidence="1" key="1">
    <citation type="submission" date="2021-06" db="EMBL/GenBank/DDBJ databases">
        <authorList>
            <person name="Kallberg Y."/>
            <person name="Tangrot J."/>
            <person name="Rosling A."/>
        </authorList>
    </citation>
    <scope>NUCLEOTIDE SEQUENCE</scope>
    <source>
        <strain evidence="1">AZ414A</strain>
    </source>
</reference>
<dbReference type="AlphaFoldDB" id="A0A9N9GKP0"/>
<protein>
    <submittedName>
        <fullName evidence="1">6049_t:CDS:1</fullName>
    </submittedName>
</protein>
<dbReference type="EMBL" id="CAJVPK010002735">
    <property type="protein sequence ID" value="CAG8617600.1"/>
    <property type="molecule type" value="Genomic_DNA"/>
</dbReference>
<dbReference type="Proteomes" id="UP000789706">
    <property type="component" value="Unassembled WGS sequence"/>
</dbReference>
<accession>A0A9N9GKP0</accession>
<evidence type="ECO:0000313" key="1">
    <source>
        <dbReference type="EMBL" id="CAG8617600.1"/>
    </source>
</evidence>
<name>A0A9N9GKP0_9GLOM</name>
<proteinExistence type="predicted"/>
<comment type="caution">
    <text evidence="1">The sequence shown here is derived from an EMBL/GenBank/DDBJ whole genome shotgun (WGS) entry which is preliminary data.</text>
</comment>